<dbReference type="Gene3D" id="3.90.1200.10">
    <property type="match status" value="1"/>
</dbReference>
<dbReference type="Proteomes" id="UP000515297">
    <property type="component" value="Plasmid plas1"/>
</dbReference>
<dbReference type="SUPFAM" id="SSF56112">
    <property type="entry name" value="Protein kinase-like (PK-like)"/>
    <property type="match status" value="1"/>
</dbReference>
<protein>
    <submittedName>
        <fullName evidence="1">DUF1679 domain-containing protein</fullName>
    </submittedName>
</protein>
<dbReference type="InterPro" id="IPR011009">
    <property type="entry name" value="Kinase-like_dom_sf"/>
</dbReference>
<accession>A0A7G6VZ72</accession>
<gene>
    <name evidence="1" type="ORF">H4O24_18570</name>
</gene>
<keyword evidence="1" id="KW-0614">Plasmid</keyword>
<organism evidence="1 2">
    <name type="scientific">Croceicoccus marinus</name>
    <dbReference type="NCBI Taxonomy" id="450378"/>
    <lineage>
        <taxon>Bacteria</taxon>
        <taxon>Pseudomonadati</taxon>
        <taxon>Pseudomonadota</taxon>
        <taxon>Alphaproteobacteria</taxon>
        <taxon>Sphingomonadales</taxon>
        <taxon>Erythrobacteraceae</taxon>
        <taxon>Croceicoccus</taxon>
    </lineage>
</organism>
<proteinExistence type="predicted"/>
<reference evidence="1 2" key="1">
    <citation type="submission" date="2020-08" db="EMBL/GenBank/DDBJ databases">
        <authorList>
            <person name="Liu G."/>
            <person name="Sun C."/>
        </authorList>
    </citation>
    <scope>NUCLEOTIDE SEQUENCE [LARGE SCALE GENOMIC DNA]</scope>
    <source>
        <strain evidence="1 2">OT19</strain>
        <plasmid evidence="1 2">plas1</plasmid>
    </source>
</reference>
<dbReference type="Pfam" id="PF02958">
    <property type="entry name" value="EcKL"/>
    <property type="match status" value="1"/>
</dbReference>
<dbReference type="PANTHER" id="PTHR23020:SF41">
    <property type="entry name" value="AMINOGLYCOSIDE PHOSPHOTRANSFERASE DOMAIN-CONTAINING PROTEIN"/>
    <property type="match status" value="1"/>
</dbReference>
<evidence type="ECO:0000313" key="2">
    <source>
        <dbReference type="Proteomes" id="UP000515297"/>
    </source>
</evidence>
<dbReference type="PANTHER" id="PTHR23020">
    <property type="entry name" value="UNCHARACTERIZED NUCLEAR HORMONE RECEPTOR-RELATED"/>
    <property type="match status" value="1"/>
</dbReference>
<dbReference type="OrthoDB" id="3806873at2"/>
<dbReference type="EMBL" id="CP060053">
    <property type="protein sequence ID" value="QNE07037.1"/>
    <property type="molecule type" value="Genomic_DNA"/>
</dbReference>
<evidence type="ECO:0000313" key="1">
    <source>
        <dbReference type="EMBL" id="QNE07037.1"/>
    </source>
</evidence>
<dbReference type="InterPro" id="IPR052961">
    <property type="entry name" value="Oxido-Kinase-like_Enzymes"/>
</dbReference>
<geneLocation type="plasmid" evidence="1 2">
    <name>plas1</name>
</geneLocation>
<name>A0A7G6VZ72_9SPHN</name>
<sequence length="383" mass="43793">MDPHAPAQYKSTVVDTNCVPRPYPARTDKLPTRLEDVDAEWLGRMMSYKYPGVAAHSVETVQLLNSHTTKWRVKVDWNDAGKAAGLPEHVCMKANWSGSFDNVDIHAVEARFYHFLIDEMKVPTAKCYYADWDDDGSAHGFVVLEDLVQRGGKFGHSTDANGVDMIMDNLEGLATLHGSLWGSDKISTANAPWLQTQMDTPVDSDQVRIMWQWIEANLADPAFRAVAPQHYLDDPRKLERAFDRLGELERAYDAPHCIVLGDCHQGNTYILPDGDRLWLDWQLVRRGRPWRDLTYFVIGALSIEERRKHHKDMVKQYREYLIATGAQGVPDFDEAWEQTRLFVMYGLQAWAANLDEWGQNGLPMNERFFTAAEDYGTWQLLGE</sequence>
<dbReference type="AlphaFoldDB" id="A0A7G6VZ72"/>
<dbReference type="InterPro" id="IPR004119">
    <property type="entry name" value="EcKL"/>
</dbReference>
<dbReference type="RefSeq" id="WP_083988089.1">
    <property type="nucleotide sequence ID" value="NZ_CP019603.1"/>
</dbReference>